<dbReference type="SUPFAM" id="SSF140931">
    <property type="entry name" value="Fic-like"/>
    <property type="match status" value="1"/>
</dbReference>
<dbReference type="GO" id="GO:0006355">
    <property type="term" value="P:regulation of DNA-templated transcription"/>
    <property type="evidence" value="ECO:0007669"/>
    <property type="project" value="UniProtKB-ARBA"/>
</dbReference>
<feature type="binding site" evidence="2">
    <location>
        <begin position="184"/>
        <end position="191"/>
    </location>
    <ligand>
        <name>ATP</name>
        <dbReference type="ChEBI" id="CHEBI:30616"/>
    </ligand>
</feature>
<dbReference type="PANTHER" id="PTHR13504:SF38">
    <property type="entry name" value="FIDO DOMAIN-CONTAINING PROTEIN"/>
    <property type="match status" value="1"/>
</dbReference>
<dbReference type="RefSeq" id="WP_218121174.1">
    <property type="nucleotide sequence ID" value="NZ_FNAG01000001.1"/>
</dbReference>
<dbReference type="InterPro" id="IPR036597">
    <property type="entry name" value="Fido-like_dom_sf"/>
</dbReference>
<feature type="domain" description="Fido" evidence="4">
    <location>
        <begin position="101"/>
        <end position="243"/>
    </location>
</feature>
<reference evidence="5 6" key="1">
    <citation type="submission" date="2016-10" db="EMBL/GenBank/DDBJ databases">
        <authorList>
            <person name="de Groot N.N."/>
        </authorList>
    </citation>
    <scope>NUCLEOTIDE SEQUENCE [LARGE SCALE GENOMIC DNA]</scope>
    <source>
        <strain evidence="5 6">DSM 16957</strain>
    </source>
</reference>
<dbReference type="SUPFAM" id="SSF46785">
    <property type="entry name" value="Winged helix' DNA-binding domain"/>
    <property type="match status" value="1"/>
</dbReference>
<dbReference type="InterPro" id="IPR003812">
    <property type="entry name" value="Fido"/>
</dbReference>
<evidence type="ECO:0000313" key="6">
    <source>
        <dbReference type="Proteomes" id="UP000199603"/>
    </source>
</evidence>
<dbReference type="AlphaFoldDB" id="A0A1G6SZI2"/>
<dbReference type="Pfam" id="PF13412">
    <property type="entry name" value="HTH_24"/>
    <property type="match status" value="1"/>
</dbReference>
<feature type="binding site" evidence="2">
    <location>
        <begin position="221"/>
        <end position="222"/>
    </location>
    <ligand>
        <name>ATP</name>
        <dbReference type="ChEBI" id="CHEBI:30616"/>
    </ligand>
</feature>
<protein>
    <submittedName>
        <fullName evidence="5">Fic family protein</fullName>
    </submittedName>
</protein>
<feature type="active site" evidence="1">
    <location>
        <position position="180"/>
    </location>
</feature>
<proteinExistence type="predicted"/>
<dbReference type="Pfam" id="PF02661">
    <property type="entry name" value="Fic"/>
    <property type="match status" value="1"/>
</dbReference>
<gene>
    <name evidence="5" type="ORF">SAMN04488509_101755</name>
</gene>
<dbReference type="PANTHER" id="PTHR13504">
    <property type="entry name" value="FIDO DOMAIN-CONTAINING PROTEIN DDB_G0283145"/>
    <property type="match status" value="1"/>
</dbReference>
<name>A0A1G6SZI2_9GAMM</name>
<evidence type="ECO:0000313" key="5">
    <source>
        <dbReference type="EMBL" id="SDD21505.1"/>
    </source>
</evidence>
<organism evidence="5 6">
    <name type="scientific">Aquimonas voraii</name>
    <dbReference type="NCBI Taxonomy" id="265719"/>
    <lineage>
        <taxon>Bacteria</taxon>
        <taxon>Pseudomonadati</taxon>
        <taxon>Pseudomonadota</taxon>
        <taxon>Gammaproteobacteria</taxon>
        <taxon>Lysobacterales</taxon>
        <taxon>Lysobacteraceae</taxon>
        <taxon>Aquimonas</taxon>
    </lineage>
</organism>
<evidence type="ECO:0000256" key="1">
    <source>
        <dbReference type="PIRSR" id="PIRSR640198-1"/>
    </source>
</evidence>
<dbReference type="Gene3D" id="1.10.3290.10">
    <property type="entry name" value="Fido-like domain"/>
    <property type="match status" value="1"/>
</dbReference>
<dbReference type="InterPro" id="IPR036390">
    <property type="entry name" value="WH_DNA-bd_sf"/>
</dbReference>
<feature type="binding site" evidence="2">
    <location>
        <begin position="131"/>
        <end position="139"/>
    </location>
    <ligand>
        <name>ATP</name>
        <dbReference type="ChEBI" id="CHEBI:30616"/>
    </ligand>
</feature>
<sequence>MTKRYSPPFQLTHRMTEAMTGIAELLGAWKAVNADALRPELRRGNRIRSIQASLAVEQNTLTLEQVTAVLEGRPVFGSPREIQEVRNAFAAYESMGQWQPERVEDLLAAHAVMMAALVDDAGQWRRGGVGVMAGDKVVHMAPPASQVPRLMQELLHWLANTEAHPLIASAAFHYEFEFIHPFSDGNGRMGRLWQSLILSRWQPVLAYLPVETVIKQRQQAYYDQLAAADARADCSGFIEFILTAIEESLREAIRPLQGHETPGETRVKTPGKTPERILALLADDPALSIPELAQHIGKSESAIERAIRKLREAGRLQRIGPDKGGHWHVLAPDIPKDTR</sequence>
<accession>A0A1G6SZI2</accession>
<keyword evidence="6" id="KW-1185">Reference proteome</keyword>
<dbReference type="PROSITE" id="PS51459">
    <property type="entry name" value="FIDO"/>
    <property type="match status" value="1"/>
</dbReference>
<keyword evidence="2" id="KW-0547">Nucleotide-binding</keyword>
<keyword evidence="2" id="KW-0067">ATP-binding</keyword>
<feature type="site" description="Important for autoinhibition of adenylyltransferase activity" evidence="3">
    <location>
        <position position="57"/>
    </location>
</feature>
<dbReference type="CDD" id="cd00090">
    <property type="entry name" value="HTH_ARSR"/>
    <property type="match status" value="1"/>
</dbReference>
<evidence type="ECO:0000259" key="4">
    <source>
        <dbReference type="PROSITE" id="PS51459"/>
    </source>
</evidence>
<dbReference type="Gene3D" id="1.10.10.10">
    <property type="entry name" value="Winged helix-like DNA-binding domain superfamily/Winged helix DNA-binding domain"/>
    <property type="match status" value="1"/>
</dbReference>
<dbReference type="STRING" id="265719.SAMN04488509_101755"/>
<evidence type="ECO:0000256" key="2">
    <source>
        <dbReference type="PIRSR" id="PIRSR640198-2"/>
    </source>
</evidence>
<dbReference type="EMBL" id="FNAG01000001">
    <property type="protein sequence ID" value="SDD21505.1"/>
    <property type="molecule type" value="Genomic_DNA"/>
</dbReference>
<dbReference type="InterPro" id="IPR040198">
    <property type="entry name" value="Fido_containing"/>
</dbReference>
<evidence type="ECO:0000256" key="3">
    <source>
        <dbReference type="PIRSR" id="PIRSR640198-3"/>
    </source>
</evidence>
<dbReference type="InterPro" id="IPR011991">
    <property type="entry name" value="ArsR-like_HTH"/>
</dbReference>
<dbReference type="Proteomes" id="UP000199603">
    <property type="component" value="Unassembled WGS sequence"/>
</dbReference>
<dbReference type="GO" id="GO:0005524">
    <property type="term" value="F:ATP binding"/>
    <property type="evidence" value="ECO:0007669"/>
    <property type="project" value="UniProtKB-KW"/>
</dbReference>
<dbReference type="InterPro" id="IPR036388">
    <property type="entry name" value="WH-like_DNA-bd_sf"/>
</dbReference>